<gene>
    <name evidence="1" type="ORF">O1433_08060</name>
</gene>
<dbReference type="EMBL" id="JAPTZU010000003">
    <property type="protein sequence ID" value="MCZ2687455.1"/>
    <property type="molecule type" value="Genomic_DNA"/>
</dbReference>
<protein>
    <submittedName>
        <fullName evidence="1">RteC domain-containing protein</fullName>
    </submittedName>
</protein>
<proteinExistence type="predicted"/>
<comment type="caution">
    <text evidence="1">The sequence shown here is derived from an EMBL/GenBank/DDBJ whole genome shotgun (WGS) entry which is preliminary data.</text>
</comment>
<dbReference type="AlphaFoldDB" id="A0A081TS36"/>
<organism evidence="1 2">
    <name type="scientific">Bacteroides fragilis</name>
    <dbReference type="NCBI Taxonomy" id="817"/>
    <lineage>
        <taxon>Bacteria</taxon>
        <taxon>Pseudomonadati</taxon>
        <taxon>Bacteroidota</taxon>
        <taxon>Bacteroidia</taxon>
        <taxon>Bacteroidales</taxon>
        <taxon>Bacteroidaceae</taxon>
        <taxon>Bacteroides</taxon>
    </lineage>
</organism>
<reference evidence="1" key="1">
    <citation type="submission" date="2022-12" db="EMBL/GenBank/DDBJ databases">
        <title>Development of a Multilocus Sequence Typing Scheme for Bacteroides fragilis Based on Whole Genome Sequencing Data and Clinical Application.</title>
        <authorList>
            <person name="Nielsen F.D."/>
            <person name="Justesen U.S."/>
        </authorList>
    </citation>
    <scope>NUCLEOTIDE SEQUENCE</scope>
    <source>
        <strain evidence="1">BF_AM_ODE_DK_2015_4</strain>
    </source>
</reference>
<accession>A0A081TS36</accession>
<dbReference type="Pfam" id="PF09357">
    <property type="entry name" value="RteC"/>
    <property type="match status" value="1"/>
</dbReference>
<dbReference type="RefSeq" id="WP_005807270.1">
    <property type="nucleotide sequence ID" value="NZ_CP037440.1"/>
</dbReference>
<name>A0A081TS36_BACFG</name>
<evidence type="ECO:0000313" key="1">
    <source>
        <dbReference type="EMBL" id="MCZ2687455.1"/>
    </source>
</evidence>
<sequence length="213" mass="25352">MPKWDLTEKQIYKLLKHPCQKEKAVIEEITSAYLEFVEDLFDYLNRGHDNKIRIRQLNMSYIDFGTIKALEETSPTENSKLKIIYLDKLLSLINMEQELIYRQMEYPKFFINIESDWKSPFYLNNEVIKIVDIMELVCGIFYIKDGIVRIDNKDIFLSDVARIFEKMFNINFGDIYKKEIAVIKRKPTKITEFLDSLKVAIIKKSRDNGYNHL</sequence>
<dbReference type="Proteomes" id="UP001079672">
    <property type="component" value="Unassembled WGS sequence"/>
</dbReference>
<evidence type="ECO:0000313" key="2">
    <source>
        <dbReference type="Proteomes" id="UP001079672"/>
    </source>
</evidence>
<dbReference type="GeneID" id="99672368"/>
<dbReference type="InterPro" id="IPR018534">
    <property type="entry name" value="Tet_reg_excision_RteC"/>
</dbReference>